<gene>
    <name evidence="1" type="ORF">PIB30_034232</name>
</gene>
<evidence type="ECO:0000313" key="1">
    <source>
        <dbReference type="EMBL" id="MED6158601.1"/>
    </source>
</evidence>
<dbReference type="EMBL" id="JASCZI010120987">
    <property type="protein sequence ID" value="MED6158601.1"/>
    <property type="molecule type" value="Genomic_DNA"/>
</dbReference>
<protein>
    <submittedName>
        <fullName evidence="1">Uncharacterized protein</fullName>
    </submittedName>
</protein>
<sequence>MRSGGILVQMRTAYSSRNSVPPLTIRVRVKAAHGSDQIRRPTVKSTKPIRSEDLGDRIADLRVISTFPALVTLTLSLPPSPPVTILTPTLVAGHYTPYTPSLSFSHSHPVTFELRRHGSHRWLVTAFEDHRPSILFDCHRPCLVIAQTPNRIVPDSVVLVLLVQPFRLAVPLDTAAYLRLVFAASPPPSYKPFYSTLLVTSSRCVFVF</sequence>
<accession>A0ABU6UC52</accession>
<proteinExistence type="predicted"/>
<reference evidence="1 2" key="1">
    <citation type="journal article" date="2023" name="Plants (Basel)">
        <title>Bridging the Gap: Combining Genomics and Transcriptomics Approaches to Understand Stylosanthes scabra, an Orphan Legume from the Brazilian Caatinga.</title>
        <authorList>
            <person name="Ferreira-Neto J.R.C."/>
            <person name="da Silva M.D."/>
            <person name="Binneck E."/>
            <person name="de Melo N.F."/>
            <person name="da Silva R.H."/>
            <person name="de Melo A.L.T.M."/>
            <person name="Pandolfi V."/>
            <person name="Bustamante F.O."/>
            <person name="Brasileiro-Vidal A.C."/>
            <person name="Benko-Iseppon A.M."/>
        </authorList>
    </citation>
    <scope>NUCLEOTIDE SEQUENCE [LARGE SCALE GENOMIC DNA]</scope>
    <source>
        <tissue evidence="1">Leaves</tissue>
    </source>
</reference>
<evidence type="ECO:0000313" key="2">
    <source>
        <dbReference type="Proteomes" id="UP001341840"/>
    </source>
</evidence>
<name>A0ABU6UC52_9FABA</name>
<dbReference type="Proteomes" id="UP001341840">
    <property type="component" value="Unassembled WGS sequence"/>
</dbReference>
<keyword evidence="2" id="KW-1185">Reference proteome</keyword>
<organism evidence="1 2">
    <name type="scientific">Stylosanthes scabra</name>
    <dbReference type="NCBI Taxonomy" id="79078"/>
    <lineage>
        <taxon>Eukaryota</taxon>
        <taxon>Viridiplantae</taxon>
        <taxon>Streptophyta</taxon>
        <taxon>Embryophyta</taxon>
        <taxon>Tracheophyta</taxon>
        <taxon>Spermatophyta</taxon>
        <taxon>Magnoliopsida</taxon>
        <taxon>eudicotyledons</taxon>
        <taxon>Gunneridae</taxon>
        <taxon>Pentapetalae</taxon>
        <taxon>rosids</taxon>
        <taxon>fabids</taxon>
        <taxon>Fabales</taxon>
        <taxon>Fabaceae</taxon>
        <taxon>Papilionoideae</taxon>
        <taxon>50 kb inversion clade</taxon>
        <taxon>dalbergioids sensu lato</taxon>
        <taxon>Dalbergieae</taxon>
        <taxon>Pterocarpus clade</taxon>
        <taxon>Stylosanthes</taxon>
    </lineage>
</organism>
<comment type="caution">
    <text evidence="1">The sequence shown here is derived from an EMBL/GenBank/DDBJ whole genome shotgun (WGS) entry which is preliminary data.</text>
</comment>